<dbReference type="PROSITE" id="PS50808">
    <property type="entry name" value="ZF_BED"/>
    <property type="match status" value="2"/>
</dbReference>
<sequence>MVVYYIEKIFQNDPHRDSRNMDEETMQATASLDQSGYEEEDHNGRSSADISVERKERRGASYVWSYCEKLSRQTIRCKLCQKVMSFHGTANVITHLQRRHNVLGEPGSQLNIKLESLHQVNHIDNSNSYDNGAGDVAVKKYPRKSLSSASVVWKYCTRISSDQVRCSFCKKNLSYQGTSNLQRHLHRMHGVVTHGRIKPADEYETVREDQFKIPANTDFIWQFCTQINDDPPQTKCNMCDGVFDSKDTETIVKHLAMIHSVETNPVHENDNNNRNVVIRTRKRPRHMEYENSEDGNIEDYYSSKWTKADEDEAQQMSAEFDESNIKKDEYLYDELIEEDHNNYDEEPFDPSLEQDMRQANPLSPQTSSNNSPDHQQTALTFQQQSNCSVPIPNVLPPVDVKVLQKLQEDRLRMETEYFREKAGFYRMQKYLTALQAKKTRFELERMAHGEEATVVTAADLNGAYAVEVAIPEHHMQAQ</sequence>
<evidence type="ECO:0000256" key="4">
    <source>
        <dbReference type="PROSITE-ProRule" id="PRU00027"/>
    </source>
</evidence>
<evidence type="ECO:0000259" key="6">
    <source>
        <dbReference type="PROSITE" id="PS50808"/>
    </source>
</evidence>
<proteinExistence type="predicted"/>
<dbReference type="OrthoDB" id="1607513at2759"/>
<dbReference type="InterPro" id="IPR053031">
    <property type="entry name" value="Cuticle_assoc_protein"/>
</dbReference>
<keyword evidence="2 4" id="KW-0863">Zinc-finger</keyword>
<dbReference type="GeneID" id="101901189"/>
<evidence type="ECO:0000256" key="3">
    <source>
        <dbReference type="ARBA" id="ARBA00022833"/>
    </source>
</evidence>
<evidence type="ECO:0000256" key="1">
    <source>
        <dbReference type="ARBA" id="ARBA00022723"/>
    </source>
</evidence>
<dbReference type="GO" id="GO:0006357">
    <property type="term" value="P:regulation of transcription by RNA polymerase II"/>
    <property type="evidence" value="ECO:0007669"/>
    <property type="project" value="TreeGrafter"/>
</dbReference>
<accession>A0A1I8MI49</accession>
<dbReference type="GO" id="GO:0008270">
    <property type="term" value="F:zinc ion binding"/>
    <property type="evidence" value="ECO:0007669"/>
    <property type="project" value="UniProtKB-KW"/>
</dbReference>
<dbReference type="SMART" id="SM00614">
    <property type="entry name" value="ZnF_BED"/>
    <property type="match status" value="2"/>
</dbReference>
<dbReference type="SUPFAM" id="SSF57667">
    <property type="entry name" value="beta-beta-alpha zinc fingers"/>
    <property type="match status" value="2"/>
</dbReference>
<dbReference type="RefSeq" id="XP_011291594.1">
    <property type="nucleotide sequence ID" value="XM_011293292.2"/>
</dbReference>
<dbReference type="GO" id="GO:0005634">
    <property type="term" value="C:nucleus"/>
    <property type="evidence" value="ECO:0007669"/>
    <property type="project" value="TreeGrafter"/>
</dbReference>
<feature type="compositionally biased region" description="Polar residues" evidence="5">
    <location>
        <begin position="360"/>
        <end position="377"/>
    </location>
</feature>
<dbReference type="EnsemblMetazoa" id="MDOA005126-RE">
    <property type="protein sequence ID" value="MDOA005126-PE"/>
    <property type="gene ID" value="MDOA005126"/>
</dbReference>
<feature type="domain" description="BED-type" evidence="6">
    <location>
        <begin position="58"/>
        <end position="100"/>
    </location>
</feature>
<feature type="region of interest" description="Disordered" evidence="5">
    <location>
        <begin position="341"/>
        <end position="377"/>
    </location>
</feature>
<keyword evidence="8" id="KW-1185">Reference proteome</keyword>
<evidence type="ECO:0000256" key="5">
    <source>
        <dbReference type="SAM" id="MobiDB-lite"/>
    </source>
</evidence>
<dbReference type="GO" id="GO:1990837">
    <property type="term" value="F:sequence-specific double-stranded DNA binding"/>
    <property type="evidence" value="ECO:0007669"/>
    <property type="project" value="TreeGrafter"/>
</dbReference>
<dbReference type="Pfam" id="PF02892">
    <property type="entry name" value="zf-BED"/>
    <property type="match status" value="2"/>
</dbReference>
<dbReference type="InterPro" id="IPR003656">
    <property type="entry name" value="Znf_BED"/>
</dbReference>
<keyword evidence="1" id="KW-0479">Metal-binding</keyword>
<evidence type="ECO:0000313" key="8">
    <source>
        <dbReference type="Proteomes" id="UP001652621"/>
    </source>
</evidence>
<reference evidence="7" key="1">
    <citation type="submission" date="2020-05" db="UniProtKB">
        <authorList>
            <consortium name="EnsemblMetazoa"/>
        </authorList>
    </citation>
    <scope>IDENTIFICATION</scope>
    <source>
        <strain evidence="7">Aabys</strain>
    </source>
</reference>
<evidence type="ECO:0000313" key="9">
    <source>
        <dbReference type="RefSeq" id="XP_011291594.1"/>
    </source>
</evidence>
<organism evidence="7">
    <name type="scientific">Musca domestica</name>
    <name type="common">House fly</name>
    <dbReference type="NCBI Taxonomy" id="7370"/>
    <lineage>
        <taxon>Eukaryota</taxon>
        <taxon>Metazoa</taxon>
        <taxon>Ecdysozoa</taxon>
        <taxon>Arthropoda</taxon>
        <taxon>Hexapoda</taxon>
        <taxon>Insecta</taxon>
        <taxon>Pterygota</taxon>
        <taxon>Neoptera</taxon>
        <taxon>Endopterygota</taxon>
        <taxon>Diptera</taxon>
        <taxon>Brachycera</taxon>
        <taxon>Muscomorpha</taxon>
        <taxon>Muscoidea</taxon>
        <taxon>Muscidae</taxon>
        <taxon>Musca</taxon>
    </lineage>
</organism>
<dbReference type="VEuPathDB" id="VectorBase:MDOA005126"/>
<feature type="domain" description="BED-type" evidence="6">
    <location>
        <begin position="147"/>
        <end position="189"/>
    </location>
</feature>
<dbReference type="VEuPathDB" id="VectorBase:MDOMA2_021220"/>
<evidence type="ECO:0000256" key="2">
    <source>
        <dbReference type="ARBA" id="ARBA00022771"/>
    </source>
</evidence>
<reference evidence="9" key="2">
    <citation type="submission" date="2025-04" db="UniProtKB">
        <authorList>
            <consortium name="RefSeq"/>
        </authorList>
    </citation>
    <scope>IDENTIFICATION</scope>
    <source>
        <strain evidence="9">Aabys</strain>
    </source>
</reference>
<dbReference type="InterPro" id="IPR013087">
    <property type="entry name" value="Znf_C2H2_type"/>
</dbReference>
<name>A0A1I8MI49_MUSDO</name>
<protein>
    <submittedName>
        <fullName evidence="9">Uncharacterized protein LOC101901189 isoform X1</fullName>
    </submittedName>
</protein>
<feature type="region of interest" description="Disordered" evidence="5">
    <location>
        <begin position="14"/>
        <end position="52"/>
    </location>
</feature>
<dbReference type="Proteomes" id="UP001652621">
    <property type="component" value="Unplaced"/>
</dbReference>
<dbReference type="PANTHER" id="PTHR34396">
    <property type="entry name" value="OS03G0264950 PROTEIN-RELATED"/>
    <property type="match status" value="1"/>
</dbReference>
<dbReference type="PANTHER" id="PTHR34396:SF25">
    <property type="entry name" value="BOUNDARY ELEMENT ASSOCIATED FACTOR"/>
    <property type="match status" value="1"/>
</dbReference>
<gene>
    <name evidence="7" type="primary">101901189</name>
    <name evidence="9" type="synonym">LOC101901189</name>
</gene>
<evidence type="ECO:0000313" key="7">
    <source>
        <dbReference type="EnsemblMetazoa" id="MDOA005126-PE"/>
    </source>
</evidence>
<dbReference type="SMART" id="SM00355">
    <property type="entry name" value="ZnF_C2H2"/>
    <property type="match status" value="3"/>
</dbReference>
<dbReference type="AlphaFoldDB" id="A0A1I8MI49"/>
<dbReference type="InterPro" id="IPR036236">
    <property type="entry name" value="Znf_C2H2_sf"/>
</dbReference>
<keyword evidence="3" id="KW-0862">Zinc</keyword>